<dbReference type="AlphaFoldDB" id="A0A368L1T0"/>
<dbReference type="SUPFAM" id="SSF141868">
    <property type="entry name" value="EAL domain-like"/>
    <property type="match status" value="1"/>
</dbReference>
<dbReference type="Proteomes" id="UP000252357">
    <property type="component" value="Unassembled WGS sequence"/>
</dbReference>
<dbReference type="PROSITE" id="PS50883">
    <property type="entry name" value="EAL"/>
    <property type="match status" value="1"/>
</dbReference>
<gene>
    <name evidence="3" type="ORF">DU000_08745</name>
</gene>
<protein>
    <submittedName>
        <fullName evidence="3">GGDEF domain-containing protein</fullName>
    </submittedName>
</protein>
<feature type="domain" description="GGDEF" evidence="2">
    <location>
        <begin position="39"/>
        <end position="173"/>
    </location>
</feature>
<dbReference type="CDD" id="cd01948">
    <property type="entry name" value="EAL"/>
    <property type="match status" value="1"/>
</dbReference>
<dbReference type="Gene3D" id="3.20.20.450">
    <property type="entry name" value="EAL domain"/>
    <property type="match status" value="1"/>
</dbReference>
<dbReference type="GO" id="GO:0071111">
    <property type="term" value="F:cyclic-guanylate-specific phosphodiesterase activity"/>
    <property type="evidence" value="ECO:0007669"/>
    <property type="project" value="InterPro"/>
</dbReference>
<evidence type="ECO:0000259" key="1">
    <source>
        <dbReference type="PROSITE" id="PS50883"/>
    </source>
</evidence>
<evidence type="ECO:0000259" key="2">
    <source>
        <dbReference type="PROSITE" id="PS50887"/>
    </source>
</evidence>
<dbReference type="SUPFAM" id="SSF55073">
    <property type="entry name" value="Nucleotide cyclase"/>
    <property type="match status" value="1"/>
</dbReference>
<dbReference type="EMBL" id="QPGB01000003">
    <property type="protein sequence ID" value="RCS57524.1"/>
    <property type="molecule type" value="Genomic_DNA"/>
</dbReference>
<sequence length="438" mass="49037">MRFFNPGLATTRPSDFLHACEFHLEKLEHQHEQQPDAAQKLAVLWINLGRDDRIAALANQGDSQKLNGEILHRLTQALRHEDRVCLADPNQVWILLPQLPNLAFAELAATKIRQTLETPFMIENRVWQLHLTIGIAASPDHETDPLGLLNAAEQAAKVATRQQEGYTIAAFHQRNHPQTLRALQNELRWALTDNSLEVYYQPQIDLRTGACVSAEALIRWQRKPGEWVAADQIAAMAEASGMMYNLTMFVLHTVGRQHSELQAQGCKLKYAINLSASMLDDPNLAAAISDALDIWGIPPDHIVIEVTESSIINDVERAIKRFSELRALGMQLSIDDFGTGYSSLAYLRRFPLNELKIDQVFVRGMLDNPGDARIVKSVITLAHTFDLLVVAEGVENAEIAQQLQALGCDITQGYHYSPPLNFSQFKVWLSKHTTAPPP</sequence>
<keyword evidence="4" id="KW-1185">Reference proteome</keyword>
<dbReference type="PROSITE" id="PS50887">
    <property type="entry name" value="GGDEF"/>
    <property type="match status" value="1"/>
</dbReference>
<evidence type="ECO:0000313" key="3">
    <source>
        <dbReference type="EMBL" id="RCS57524.1"/>
    </source>
</evidence>
<name>A0A368L1T0_9BURK</name>
<dbReference type="InterPro" id="IPR001633">
    <property type="entry name" value="EAL_dom"/>
</dbReference>
<comment type="caution">
    <text evidence="3">The sequence shown here is derived from an EMBL/GenBank/DDBJ whole genome shotgun (WGS) entry which is preliminary data.</text>
</comment>
<dbReference type="Gene3D" id="3.30.70.270">
    <property type="match status" value="1"/>
</dbReference>
<dbReference type="PANTHER" id="PTHR33121">
    <property type="entry name" value="CYCLIC DI-GMP PHOSPHODIESTERASE PDEF"/>
    <property type="match status" value="1"/>
</dbReference>
<dbReference type="Pfam" id="PF00563">
    <property type="entry name" value="EAL"/>
    <property type="match status" value="1"/>
</dbReference>
<dbReference type="OrthoDB" id="9813903at2"/>
<dbReference type="SMART" id="SM00052">
    <property type="entry name" value="EAL"/>
    <property type="match status" value="1"/>
</dbReference>
<evidence type="ECO:0000313" key="4">
    <source>
        <dbReference type="Proteomes" id="UP000252357"/>
    </source>
</evidence>
<organism evidence="3 4">
    <name type="scientific">Parvibium lacunae</name>
    <dbReference type="NCBI Taxonomy" id="1888893"/>
    <lineage>
        <taxon>Bacteria</taxon>
        <taxon>Pseudomonadati</taxon>
        <taxon>Pseudomonadota</taxon>
        <taxon>Betaproteobacteria</taxon>
        <taxon>Burkholderiales</taxon>
        <taxon>Alcaligenaceae</taxon>
        <taxon>Parvibium</taxon>
    </lineage>
</organism>
<dbReference type="InterPro" id="IPR029787">
    <property type="entry name" value="Nucleotide_cyclase"/>
</dbReference>
<dbReference type="InterPro" id="IPR043128">
    <property type="entry name" value="Rev_trsase/Diguanyl_cyclase"/>
</dbReference>
<feature type="domain" description="EAL" evidence="1">
    <location>
        <begin position="180"/>
        <end position="433"/>
    </location>
</feature>
<dbReference type="InterPro" id="IPR035919">
    <property type="entry name" value="EAL_sf"/>
</dbReference>
<dbReference type="PANTHER" id="PTHR33121:SF70">
    <property type="entry name" value="SIGNALING PROTEIN YKOW"/>
    <property type="match status" value="1"/>
</dbReference>
<dbReference type="InterPro" id="IPR000160">
    <property type="entry name" value="GGDEF_dom"/>
</dbReference>
<dbReference type="Pfam" id="PF00990">
    <property type="entry name" value="GGDEF"/>
    <property type="match status" value="1"/>
</dbReference>
<reference evidence="3 4" key="1">
    <citation type="journal article" date="2018" name="Int. J. Syst. Evol. Microbiol.">
        <title>Parvibium lacunae gen. nov., sp. nov., a new member of the family Alcaligenaceae isolated from a freshwater pond.</title>
        <authorList>
            <person name="Chen W.M."/>
            <person name="Xie P.B."/>
            <person name="Hsu M.Y."/>
            <person name="Sheu S.Y."/>
        </authorList>
    </citation>
    <scope>NUCLEOTIDE SEQUENCE [LARGE SCALE GENOMIC DNA]</scope>
    <source>
        <strain evidence="3 4">KMB9</strain>
    </source>
</reference>
<dbReference type="RefSeq" id="WP_114403006.1">
    <property type="nucleotide sequence ID" value="NZ_QPGB01000003.1"/>
</dbReference>
<accession>A0A368L1T0</accession>
<proteinExistence type="predicted"/>
<dbReference type="InterPro" id="IPR050706">
    <property type="entry name" value="Cyclic-di-GMP_PDE-like"/>
</dbReference>